<name>A0ABW4T183_9ACTN</name>
<evidence type="ECO:0000313" key="5">
    <source>
        <dbReference type="Proteomes" id="UP001597368"/>
    </source>
</evidence>
<evidence type="ECO:0000256" key="3">
    <source>
        <dbReference type="ARBA" id="ARBA00022737"/>
    </source>
</evidence>
<dbReference type="RefSeq" id="WP_379575013.1">
    <property type="nucleotide sequence ID" value="NZ_JBHUFV010000038.1"/>
</dbReference>
<organism evidence="4 5">
    <name type="scientific">Nonomuraea mangrovi</name>
    <dbReference type="NCBI Taxonomy" id="2316207"/>
    <lineage>
        <taxon>Bacteria</taxon>
        <taxon>Bacillati</taxon>
        <taxon>Actinomycetota</taxon>
        <taxon>Actinomycetes</taxon>
        <taxon>Streptosporangiales</taxon>
        <taxon>Streptosporangiaceae</taxon>
        <taxon>Nonomuraea</taxon>
    </lineage>
</organism>
<keyword evidence="1" id="KW-0343">GTPase activation</keyword>
<keyword evidence="3" id="KW-0677">Repeat</keyword>
<gene>
    <name evidence="4" type="ORF">ACFSKW_25840</name>
</gene>
<keyword evidence="2" id="KW-0433">Leucine-rich repeat</keyword>
<evidence type="ECO:0000256" key="1">
    <source>
        <dbReference type="ARBA" id="ARBA00022468"/>
    </source>
</evidence>
<dbReference type="SUPFAM" id="SSF52047">
    <property type="entry name" value="RNI-like"/>
    <property type="match status" value="1"/>
</dbReference>
<dbReference type="Gene3D" id="3.80.10.10">
    <property type="entry name" value="Ribonuclease Inhibitor"/>
    <property type="match status" value="2"/>
</dbReference>
<keyword evidence="5" id="KW-1185">Reference proteome</keyword>
<sequence length="361" mass="36841">MVNDLLAWLRGGEPVTRRTDFSVGTAMPDGRLDLCKQALGPRGVRLVTDAMPVGGPTRHLLLGTDDLGDEGADTAAAGAVGSGASTLYLGCNTITTAGVCRIADRLIASPGIVRGLWLKRNPLGSEGGRIVGDAVWTGLSTIDLVQTGLDAAGLAVLVDRLLATGHAGRLFVSGNRLGPEGASELARLIACDGVEELYVSAAGLGDSGAGILVRALRPGRLRRLSAAGNGIGPAALAELVAAAAKAGIEALDLGQVPAARHLGAADNRLDDAAADLIAQALSGAPHRLALLDLRHTGITSRGALRLLAGARQAVSTTRYVLGGGFASRVKRDLNALAADAPELRPHPEVAAIRSVHRTSRA</sequence>
<dbReference type="Proteomes" id="UP001597368">
    <property type="component" value="Unassembled WGS sequence"/>
</dbReference>
<dbReference type="PANTHER" id="PTHR24113:SF12">
    <property type="entry name" value="RAN GTPASE-ACTIVATING PROTEIN 1"/>
    <property type="match status" value="1"/>
</dbReference>
<dbReference type="InterPro" id="IPR032675">
    <property type="entry name" value="LRR_dom_sf"/>
</dbReference>
<evidence type="ECO:0000313" key="4">
    <source>
        <dbReference type="EMBL" id="MFD1934900.1"/>
    </source>
</evidence>
<reference evidence="5" key="1">
    <citation type="journal article" date="2019" name="Int. J. Syst. Evol. Microbiol.">
        <title>The Global Catalogue of Microorganisms (GCM) 10K type strain sequencing project: providing services to taxonomists for standard genome sequencing and annotation.</title>
        <authorList>
            <consortium name="The Broad Institute Genomics Platform"/>
            <consortium name="The Broad Institute Genome Sequencing Center for Infectious Disease"/>
            <person name="Wu L."/>
            <person name="Ma J."/>
        </authorList>
    </citation>
    <scope>NUCLEOTIDE SEQUENCE [LARGE SCALE GENOMIC DNA]</scope>
    <source>
        <strain evidence="5">ICMP 6774ER</strain>
    </source>
</reference>
<dbReference type="InterPro" id="IPR027038">
    <property type="entry name" value="RanGap"/>
</dbReference>
<evidence type="ECO:0000256" key="2">
    <source>
        <dbReference type="ARBA" id="ARBA00022614"/>
    </source>
</evidence>
<accession>A0ABW4T183</accession>
<dbReference type="PANTHER" id="PTHR24113">
    <property type="entry name" value="RAN GTPASE-ACTIVATING PROTEIN 1"/>
    <property type="match status" value="1"/>
</dbReference>
<proteinExistence type="predicted"/>
<dbReference type="EMBL" id="JBHUFV010000038">
    <property type="protein sequence ID" value="MFD1934900.1"/>
    <property type="molecule type" value="Genomic_DNA"/>
</dbReference>
<comment type="caution">
    <text evidence="4">The sequence shown here is derived from an EMBL/GenBank/DDBJ whole genome shotgun (WGS) entry which is preliminary data.</text>
</comment>
<protein>
    <submittedName>
        <fullName evidence="4">Ribonuclease inhibitor</fullName>
    </submittedName>
</protein>